<evidence type="ECO:0008006" key="4">
    <source>
        <dbReference type="Google" id="ProtNLM"/>
    </source>
</evidence>
<gene>
    <name evidence="2" type="ORF">COV30_02290</name>
</gene>
<keyword evidence="1" id="KW-0812">Transmembrane</keyword>
<proteinExistence type="predicted"/>
<accession>A0A2H0R5U2</accession>
<dbReference type="Proteomes" id="UP000230208">
    <property type="component" value="Unassembled WGS sequence"/>
</dbReference>
<dbReference type="Pfam" id="PF11303">
    <property type="entry name" value="DUF3105"/>
    <property type="match status" value="1"/>
</dbReference>
<evidence type="ECO:0000313" key="3">
    <source>
        <dbReference type="Proteomes" id="UP000230208"/>
    </source>
</evidence>
<name>A0A2H0R5U2_9BACT</name>
<dbReference type="InterPro" id="IPR021454">
    <property type="entry name" value="DUF3105"/>
</dbReference>
<reference evidence="2 3" key="1">
    <citation type="submission" date="2017-09" db="EMBL/GenBank/DDBJ databases">
        <title>Depth-based differentiation of microbial function through sediment-hosted aquifers and enrichment of novel symbionts in the deep terrestrial subsurface.</title>
        <authorList>
            <person name="Probst A.J."/>
            <person name="Ladd B."/>
            <person name="Jarett J.K."/>
            <person name="Geller-Mcgrath D.E."/>
            <person name="Sieber C.M."/>
            <person name="Emerson J.B."/>
            <person name="Anantharaman K."/>
            <person name="Thomas B.C."/>
            <person name="Malmstrom R."/>
            <person name="Stieglmeier M."/>
            <person name="Klingl A."/>
            <person name="Woyke T."/>
            <person name="Ryan C.M."/>
            <person name="Banfield J.F."/>
        </authorList>
    </citation>
    <scope>NUCLEOTIDE SEQUENCE [LARGE SCALE GENOMIC DNA]</scope>
    <source>
        <strain evidence="2">CG10_big_fil_rev_8_21_14_0_10_37_15</strain>
    </source>
</reference>
<organism evidence="2 3">
    <name type="scientific">Candidatus Yanofskybacteria bacterium CG10_big_fil_rev_8_21_14_0_10_37_15</name>
    <dbReference type="NCBI Taxonomy" id="1975097"/>
    <lineage>
        <taxon>Bacteria</taxon>
        <taxon>Candidatus Yanofskyibacteriota</taxon>
    </lineage>
</organism>
<dbReference type="EMBL" id="PCXP01000025">
    <property type="protein sequence ID" value="PIR41706.1"/>
    <property type="molecule type" value="Genomic_DNA"/>
</dbReference>
<feature type="transmembrane region" description="Helical" evidence="1">
    <location>
        <begin position="33"/>
        <end position="55"/>
    </location>
</feature>
<keyword evidence="1" id="KW-0472">Membrane</keyword>
<sequence length="207" mass="24218">MENQNLQNEYFLKRETKEKEIQFKKTKKIMKRFVIWVILLIIVGFIFWMFILPAFKTVSIPEVRGNFYPAQNREHIAIGAPHPEYNSDPPTGGWHYNDPVQTGIYDEEFPDEQLIHNLEHGHIWIAYKPDLDVETIEKLAEIAKSYGSKIIMTPRSKNNVLIAVTAWEYLLELNGFDEGQILGFIKAYRGRGPENIPDFGFKDFRIK</sequence>
<evidence type="ECO:0000256" key="1">
    <source>
        <dbReference type="SAM" id="Phobius"/>
    </source>
</evidence>
<protein>
    <recommendedName>
        <fullName evidence="4">DUF3105 domain-containing protein</fullName>
    </recommendedName>
</protein>
<comment type="caution">
    <text evidence="2">The sequence shown here is derived from an EMBL/GenBank/DDBJ whole genome shotgun (WGS) entry which is preliminary data.</text>
</comment>
<evidence type="ECO:0000313" key="2">
    <source>
        <dbReference type="EMBL" id="PIR41706.1"/>
    </source>
</evidence>
<dbReference type="AlphaFoldDB" id="A0A2H0R5U2"/>
<keyword evidence="1" id="KW-1133">Transmembrane helix</keyword>